<evidence type="ECO:0000256" key="2">
    <source>
        <dbReference type="ARBA" id="ARBA00023163"/>
    </source>
</evidence>
<reference evidence="5 6" key="2">
    <citation type="submission" date="2020-03" db="EMBL/GenBank/DDBJ databases">
        <authorList>
            <person name="Ichikawa N."/>
            <person name="Kimura A."/>
            <person name="Kitahashi Y."/>
            <person name="Uohara A."/>
        </authorList>
    </citation>
    <scope>NUCLEOTIDE SEQUENCE [LARGE SCALE GENOMIC DNA]</scope>
    <source>
        <strain evidence="5 6">NBRC 108638</strain>
    </source>
</reference>
<sequence>MFDPCVHPDVGAYALGLLEPDELAAYERHLRGCADCTRTLAGLDPLVQLLGTVDAASLVAATGAGMGHRFPERPPEPVVTLVQRPRPAHPYTRRLTLAAAAAAVVVLVGLVTYVARSSVHTPVIPLAEPPPGAAAATATTAPPPRTAPASNRPAATTSPPRRNTGPEPSPPRRTPASTPTPTPGASATDTIKVGPAGGNGNAERYDGSDPATGTTAQVEVVPTAAGADVTLTLAHLSGPREGTLLAVTTKGTTETALRWRIPAGTDEVTLLGGTTSKAFERFDVVDENGRVLVTIPVNSK</sequence>
<keyword evidence="2" id="KW-0804">Transcription</keyword>
<dbReference type="InterPro" id="IPR041916">
    <property type="entry name" value="Anti_sigma_zinc_sf"/>
</dbReference>
<dbReference type="RefSeq" id="WP_173082278.1">
    <property type="nucleotide sequence ID" value="NZ_BAABJB010000035.1"/>
</dbReference>
<dbReference type="EMBL" id="BLPG01000001">
    <property type="protein sequence ID" value="GFJ94934.1"/>
    <property type="molecule type" value="Genomic_DNA"/>
</dbReference>
<organism evidence="5 6">
    <name type="scientific">Phytohabitans rumicis</name>
    <dbReference type="NCBI Taxonomy" id="1076125"/>
    <lineage>
        <taxon>Bacteria</taxon>
        <taxon>Bacillati</taxon>
        <taxon>Actinomycetota</taxon>
        <taxon>Actinomycetes</taxon>
        <taxon>Micromonosporales</taxon>
        <taxon>Micromonosporaceae</taxon>
    </lineage>
</organism>
<evidence type="ECO:0000313" key="6">
    <source>
        <dbReference type="Proteomes" id="UP000482960"/>
    </source>
</evidence>
<accession>A0A6V8LF66</accession>
<feature type="region of interest" description="Disordered" evidence="3">
    <location>
        <begin position="123"/>
        <end position="213"/>
    </location>
</feature>
<evidence type="ECO:0000313" key="5">
    <source>
        <dbReference type="EMBL" id="GFJ94934.1"/>
    </source>
</evidence>
<reference evidence="5 6" key="1">
    <citation type="submission" date="2020-03" db="EMBL/GenBank/DDBJ databases">
        <title>Whole genome shotgun sequence of Phytohabitans rumicis NBRC 108638.</title>
        <authorList>
            <person name="Komaki H."/>
            <person name="Tamura T."/>
        </authorList>
    </citation>
    <scope>NUCLEOTIDE SEQUENCE [LARGE SCALE GENOMIC DNA]</scope>
    <source>
        <strain evidence="5 6">NBRC 108638</strain>
    </source>
</reference>
<feature type="domain" description="Putative zinc-finger" evidence="4">
    <location>
        <begin position="8"/>
        <end position="36"/>
    </location>
</feature>
<evidence type="ECO:0000256" key="1">
    <source>
        <dbReference type="ARBA" id="ARBA00023015"/>
    </source>
</evidence>
<dbReference type="Gene3D" id="1.10.10.1320">
    <property type="entry name" value="Anti-sigma factor, zinc-finger domain"/>
    <property type="match status" value="1"/>
</dbReference>
<dbReference type="InterPro" id="IPR027383">
    <property type="entry name" value="Znf_put"/>
</dbReference>
<dbReference type="Pfam" id="PF13490">
    <property type="entry name" value="zf-HC2"/>
    <property type="match status" value="1"/>
</dbReference>
<keyword evidence="1" id="KW-0805">Transcription regulation</keyword>
<dbReference type="AlphaFoldDB" id="A0A6V8LF66"/>
<keyword evidence="6" id="KW-1185">Reference proteome</keyword>
<evidence type="ECO:0000259" key="4">
    <source>
        <dbReference type="Pfam" id="PF13490"/>
    </source>
</evidence>
<name>A0A6V8LF66_9ACTN</name>
<feature type="compositionally biased region" description="Pro residues" evidence="3">
    <location>
        <begin position="167"/>
        <end position="182"/>
    </location>
</feature>
<feature type="compositionally biased region" description="Low complexity" evidence="3">
    <location>
        <begin position="147"/>
        <end position="160"/>
    </location>
</feature>
<protein>
    <recommendedName>
        <fullName evidence="4">Putative zinc-finger domain-containing protein</fullName>
    </recommendedName>
</protein>
<comment type="caution">
    <text evidence="5">The sequence shown here is derived from an EMBL/GenBank/DDBJ whole genome shotgun (WGS) entry which is preliminary data.</text>
</comment>
<proteinExistence type="predicted"/>
<evidence type="ECO:0000256" key="3">
    <source>
        <dbReference type="SAM" id="MobiDB-lite"/>
    </source>
</evidence>
<gene>
    <name evidence="5" type="ORF">Prum_085760</name>
</gene>
<dbReference type="Proteomes" id="UP000482960">
    <property type="component" value="Unassembled WGS sequence"/>
</dbReference>